<dbReference type="Proteomes" id="UP000242699">
    <property type="component" value="Unassembled WGS sequence"/>
</dbReference>
<name>A0A2T2WV79_9FIRM</name>
<evidence type="ECO:0000313" key="1">
    <source>
        <dbReference type="EMBL" id="PSR26149.1"/>
    </source>
</evidence>
<dbReference type="EMBL" id="PXYT01000041">
    <property type="protein sequence ID" value="PSR26149.1"/>
    <property type="molecule type" value="Genomic_DNA"/>
</dbReference>
<comment type="caution">
    <text evidence="1">The sequence shown here is derived from an EMBL/GenBank/DDBJ whole genome shotgun (WGS) entry which is preliminary data.</text>
</comment>
<organism evidence="1 2">
    <name type="scientific">Sulfobacillus benefaciens</name>
    <dbReference type="NCBI Taxonomy" id="453960"/>
    <lineage>
        <taxon>Bacteria</taxon>
        <taxon>Bacillati</taxon>
        <taxon>Bacillota</taxon>
        <taxon>Clostridia</taxon>
        <taxon>Eubacteriales</taxon>
        <taxon>Clostridiales Family XVII. Incertae Sedis</taxon>
        <taxon>Sulfobacillus</taxon>
    </lineage>
</organism>
<dbReference type="AlphaFoldDB" id="A0A2T2WV79"/>
<evidence type="ECO:0000313" key="2">
    <source>
        <dbReference type="Proteomes" id="UP000242699"/>
    </source>
</evidence>
<sequence>MLGALITIPRENEDHFSVIMPVADEEYDTVRRLRTLGDLRKWLETHADNDSAAAAILLSLQQEVSQLSNRHPLDIRMEIPGQSGE</sequence>
<proteinExistence type="predicted"/>
<accession>A0A2T2WV79</accession>
<reference evidence="1 2" key="1">
    <citation type="journal article" date="2014" name="BMC Genomics">
        <title>Comparison of environmental and isolate Sulfobacillus genomes reveals diverse carbon, sulfur, nitrogen, and hydrogen metabolisms.</title>
        <authorList>
            <person name="Justice N.B."/>
            <person name="Norman A."/>
            <person name="Brown C.T."/>
            <person name="Singh A."/>
            <person name="Thomas B.C."/>
            <person name="Banfield J.F."/>
        </authorList>
    </citation>
    <scope>NUCLEOTIDE SEQUENCE [LARGE SCALE GENOMIC DNA]</scope>
    <source>
        <strain evidence="1">AMDSBA1</strain>
    </source>
</reference>
<gene>
    <name evidence="1" type="ORF">C7B43_14795</name>
</gene>
<protein>
    <submittedName>
        <fullName evidence="1">Uncharacterized protein</fullName>
    </submittedName>
</protein>